<evidence type="ECO:0000256" key="10">
    <source>
        <dbReference type="ARBA" id="ARBA00023004"/>
    </source>
</evidence>
<accession>A0A7V8GKK8</accession>
<reference evidence="15 16" key="1">
    <citation type="submission" date="2017-10" db="EMBL/GenBank/DDBJ databases">
        <title>Whole genome sequencing of Pseudoxanthomonas broegbernensis DSM 12573(T).</title>
        <authorList>
            <person name="Kumar S."/>
            <person name="Bansal K."/>
            <person name="Kaur A."/>
            <person name="Patil P."/>
            <person name="Sharma S."/>
            <person name="Patil P.B."/>
        </authorList>
    </citation>
    <scope>NUCLEOTIDE SEQUENCE [LARGE SCALE GENOMIC DNA]</scope>
    <source>
        <strain evidence="15 16">DSM 12573</strain>
    </source>
</reference>
<dbReference type="PANTHER" id="PTHR30529:SF7">
    <property type="entry name" value="CYTOCHROME B561 BACTERIAL_NI-HYDROGENASE DOMAIN-CONTAINING PROTEIN"/>
    <property type="match status" value="1"/>
</dbReference>
<dbReference type="GO" id="GO:0046872">
    <property type="term" value="F:metal ion binding"/>
    <property type="evidence" value="ECO:0007669"/>
    <property type="project" value="UniProtKB-KW"/>
</dbReference>
<dbReference type="GO" id="GO:0022904">
    <property type="term" value="P:respiratory electron transport chain"/>
    <property type="evidence" value="ECO:0007669"/>
    <property type="project" value="InterPro"/>
</dbReference>
<dbReference type="Proteomes" id="UP000462066">
    <property type="component" value="Unassembled WGS sequence"/>
</dbReference>
<keyword evidence="10" id="KW-0408">Iron</keyword>
<dbReference type="InterPro" id="IPR016174">
    <property type="entry name" value="Di-haem_cyt_TM"/>
</dbReference>
<keyword evidence="8" id="KW-0249">Electron transport</keyword>
<evidence type="ECO:0000256" key="7">
    <source>
        <dbReference type="ARBA" id="ARBA00022723"/>
    </source>
</evidence>
<keyword evidence="16" id="KW-1185">Reference proteome</keyword>
<sequence length="186" mass="20234">MSHAVAAAAPARWALPVQLLHWLGVLLLLSVATLGLLMVDMPRGSELRKLCYGLHKSLGIAVLGVALLRLLARALVRAPAALPGPAWQLRVARLAHGLMYALLLAVPLSGWLLNSVAGQPLPWFGLVDLPPLADRNPAWRKPADTAHLWLFWTLAALVAVHVLAALHHHWIARDATLRRMLPGRRG</sequence>
<dbReference type="RefSeq" id="WP_162312016.1">
    <property type="nucleotide sequence ID" value="NZ_JACHGU010000010.1"/>
</dbReference>
<keyword evidence="11 13" id="KW-0472">Membrane</keyword>
<protein>
    <submittedName>
        <fullName evidence="15">Cytochrome b</fullName>
    </submittedName>
</protein>
<dbReference type="PANTHER" id="PTHR30529">
    <property type="entry name" value="CYTOCHROME B561"/>
    <property type="match status" value="1"/>
</dbReference>
<comment type="caution">
    <text evidence="15">The sequence shown here is derived from an EMBL/GenBank/DDBJ whole genome shotgun (WGS) entry which is preliminary data.</text>
</comment>
<evidence type="ECO:0000256" key="1">
    <source>
        <dbReference type="ARBA" id="ARBA00001970"/>
    </source>
</evidence>
<evidence type="ECO:0000256" key="12">
    <source>
        <dbReference type="ARBA" id="ARBA00037975"/>
    </source>
</evidence>
<evidence type="ECO:0000256" key="3">
    <source>
        <dbReference type="ARBA" id="ARBA00022448"/>
    </source>
</evidence>
<feature type="transmembrane region" description="Helical" evidence="13">
    <location>
        <begin position="19"/>
        <end position="38"/>
    </location>
</feature>
<dbReference type="Pfam" id="PF01292">
    <property type="entry name" value="Ni_hydr_CYTB"/>
    <property type="match status" value="1"/>
</dbReference>
<dbReference type="AlphaFoldDB" id="A0A7V8GKK8"/>
<evidence type="ECO:0000313" key="15">
    <source>
        <dbReference type="EMBL" id="KAF1685111.1"/>
    </source>
</evidence>
<dbReference type="InterPro" id="IPR011577">
    <property type="entry name" value="Cyt_b561_bac/Ni-Hgenase"/>
</dbReference>
<evidence type="ECO:0000256" key="13">
    <source>
        <dbReference type="SAM" id="Phobius"/>
    </source>
</evidence>
<proteinExistence type="inferred from homology"/>
<dbReference type="GO" id="GO:0009055">
    <property type="term" value="F:electron transfer activity"/>
    <property type="evidence" value="ECO:0007669"/>
    <property type="project" value="InterPro"/>
</dbReference>
<dbReference type="EMBL" id="MWIP01000017">
    <property type="protein sequence ID" value="KAF1685111.1"/>
    <property type="molecule type" value="Genomic_DNA"/>
</dbReference>
<evidence type="ECO:0000256" key="5">
    <source>
        <dbReference type="ARBA" id="ARBA00022617"/>
    </source>
</evidence>
<evidence type="ECO:0000256" key="2">
    <source>
        <dbReference type="ARBA" id="ARBA00004651"/>
    </source>
</evidence>
<evidence type="ECO:0000256" key="9">
    <source>
        <dbReference type="ARBA" id="ARBA00022989"/>
    </source>
</evidence>
<keyword evidence="3" id="KW-0813">Transport</keyword>
<dbReference type="InterPro" id="IPR052168">
    <property type="entry name" value="Cytochrome_b561_oxidase"/>
</dbReference>
<evidence type="ECO:0000256" key="4">
    <source>
        <dbReference type="ARBA" id="ARBA00022475"/>
    </source>
</evidence>
<organism evidence="15 16">
    <name type="scientific">Pseudoxanthomonas broegbernensis</name>
    <dbReference type="NCBI Taxonomy" id="83619"/>
    <lineage>
        <taxon>Bacteria</taxon>
        <taxon>Pseudomonadati</taxon>
        <taxon>Pseudomonadota</taxon>
        <taxon>Gammaproteobacteria</taxon>
        <taxon>Lysobacterales</taxon>
        <taxon>Lysobacteraceae</taxon>
        <taxon>Pseudoxanthomonas</taxon>
    </lineage>
</organism>
<dbReference type="SUPFAM" id="SSF81342">
    <property type="entry name" value="Transmembrane di-heme cytochromes"/>
    <property type="match status" value="1"/>
</dbReference>
<evidence type="ECO:0000256" key="6">
    <source>
        <dbReference type="ARBA" id="ARBA00022692"/>
    </source>
</evidence>
<keyword evidence="9 13" id="KW-1133">Transmembrane helix</keyword>
<comment type="subcellular location">
    <subcellularLocation>
        <location evidence="2">Cell membrane</location>
        <topology evidence="2">Multi-pass membrane protein</topology>
    </subcellularLocation>
</comment>
<feature type="domain" description="Cytochrome b561 bacterial/Ni-hydrogenase" evidence="14">
    <location>
        <begin position="12"/>
        <end position="183"/>
    </location>
</feature>
<feature type="transmembrane region" description="Helical" evidence="13">
    <location>
        <begin position="58"/>
        <end position="76"/>
    </location>
</feature>
<keyword evidence="4" id="KW-1003">Cell membrane</keyword>
<gene>
    <name evidence="15" type="ORF">B1992_13385</name>
</gene>
<evidence type="ECO:0000256" key="8">
    <source>
        <dbReference type="ARBA" id="ARBA00022982"/>
    </source>
</evidence>
<dbReference type="GO" id="GO:0020037">
    <property type="term" value="F:heme binding"/>
    <property type="evidence" value="ECO:0007669"/>
    <property type="project" value="TreeGrafter"/>
</dbReference>
<keyword evidence="6 13" id="KW-0812">Transmembrane</keyword>
<feature type="transmembrane region" description="Helical" evidence="13">
    <location>
        <begin position="97"/>
        <end position="117"/>
    </location>
</feature>
<keyword evidence="5" id="KW-0349">Heme</keyword>
<name>A0A7V8GKK8_9GAMM</name>
<evidence type="ECO:0000313" key="16">
    <source>
        <dbReference type="Proteomes" id="UP000462066"/>
    </source>
</evidence>
<comment type="cofactor">
    <cofactor evidence="1">
        <name>heme b</name>
        <dbReference type="ChEBI" id="CHEBI:60344"/>
    </cofactor>
</comment>
<evidence type="ECO:0000256" key="11">
    <source>
        <dbReference type="ARBA" id="ARBA00023136"/>
    </source>
</evidence>
<evidence type="ECO:0000259" key="14">
    <source>
        <dbReference type="Pfam" id="PF01292"/>
    </source>
</evidence>
<comment type="similarity">
    <text evidence="12">Belongs to the cytochrome b561 family.</text>
</comment>
<feature type="transmembrane region" description="Helical" evidence="13">
    <location>
        <begin position="149"/>
        <end position="171"/>
    </location>
</feature>
<keyword evidence="7" id="KW-0479">Metal-binding</keyword>
<dbReference type="GO" id="GO:0005886">
    <property type="term" value="C:plasma membrane"/>
    <property type="evidence" value="ECO:0007669"/>
    <property type="project" value="UniProtKB-SubCell"/>
</dbReference>